<dbReference type="SUPFAM" id="SSF109604">
    <property type="entry name" value="HD-domain/PDEase-like"/>
    <property type="match status" value="2"/>
</dbReference>
<dbReference type="InterPro" id="IPR006674">
    <property type="entry name" value="HD_domain"/>
</dbReference>
<dbReference type="AlphaFoldDB" id="A0A419T1G9"/>
<dbReference type="Pfam" id="PF01966">
    <property type="entry name" value="HD"/>
    <property type="match status" value="1"/>
</dbReference>
<evidence type="ECO:0000313" key="2">
    <source>
        <dbReference type="EMBL" id="RKD31293.1"/>
    </source>
</evidence>
<dbReference type="PROSITE" id="PS51832">
    <property type="entry name" value="HD_GYP"/>
    <property type="match status" value="1"/>
</dbReference>
<dbReference type="RefSeq" id="WP_243117209.1">
    <property type="nucleotide sequence ID" value="NZ_MCIA01000022.1"/>
</dbReference>
<dbReference type="GO" id="GO:0016787">
    <property type="term" value="F:hydrolase activity"/>
    <property type="evidence" value="ECO:0007669"/>
    <property type="project" value="UniProtKB-KW"/>
</dbReference>
<dbReference type="Gene3D" id="1.10.3210.10">
    <property type="entry name" value="Hypothetical protein af1432"/>
    <property type="match status" value="2"/>
</dbReference>
<gene>
    <name evidence="2" type="ORF">BET01_20815</name>
</gene>
<dbReference type="CDD" id="cd00077">
    <property type="entry name" value="HDc"/>
    <property type="match status" value="2"/>
</dbReference>
<dbReference type="EMBL" id="MCIA01000022">
    <property type="protein sequence ID" value="RKD31293.1"/>
    <property type="molecule type" value="Genomic_DNA"/>
</dbReference>
<name>A0A419T1G9_9FIRM</name>
<sequence>MQMQYTQNVNNQSVLGIIRRFCSYIDTRLTEHGTHVAYIVYRMIKETGQYSQEELRDICFAAQIHDIGAFKTEEVSRMLQFETKDVWNHSFYGFLFVHYFSPLRELAPAVLLHHISWSLLKKQDHLSDKLKDLAQLIHIADRIDVSMSLEKMTWEETLKALDRGTDISFAPHILKLAKNLDFKDTIDEEWRMDDGYTDFLTQIPLSDDEITGYLKMLVFIIDFRSHYTVTHTITTTSISYELGKLESLSEEQLNRVLCGSLLHDLGKISIPVEILEFPGKLDKQAMTIMRTHVERTEEIFGGMIDESIVRIALRHHEKLNGSGYPKGLTAKDLTKEERLVAIADIISALTGTRSYKEAFPTDSIRTILMNMKRDGLLDSDIVDIAVWNLDQILEMTKIRCRPVLSIYERLWKEYDEFLELKSSHEKIQFALSIQEPVSPILWP</sequence>
<keyword evidence="2" id="KW-0378">Hydrolase</keyword>
<accession>A0A419T1G9</accession>
<feature type="domain" description="HD-GYP" evidence="1">
    <location>
        <begin position="206"/>
        <end position="401"/>
    </location>
</feature>
<evidence type="ECO:0000313" key="3">
    <source>
        <dbReference type="Proteomes" id="UP000284277"/>
    </source>
</evidence>
<dbReference type="PANTHER" id="PTHR43155">
    <property type="entry name" value="CYCLIC DI-GMP PHOSPHODIESTERASE PA4108-RELATED"/>
    <property type="match status" value="1"/>
</dbReference>
<evidence type="ECO:0000259" key="1">
    <source>
        <dbReference type="PROSITE" id="PS51832"/>
    </source>
</evidence>
<comment type="caution">
    <text evidence="2">The sequence shown here is derived from an EMBL/GenBank/DDBJ whole genome shotgun (WGS) entry which is preliminary data.</text>
</comment>
<dbReference type="PANTHER" id="PTHR43155:SF2">
    <property type="entry name" value="CYCLIC DI-GMP PHOSPHODIESTERASE PA4108"/>
    <property type="match status" value="1"/>
</dbReference>
<keyword evidence="3" id="KW-1185">Reference proteome</keyword>
<dbReference type="Pfam" id="PF13487">
    <property type="entry name" value="HD_5"/>
    <property type="match status" value="1"/>
</dbReference>
<dbReference type="InterPro" id="IPR037522">
    <property type="entry name" value="HD_GYP_dom"/>
</dbReference>
<protein>
    <submittedName>
        <fullName evidence="2">Phosphohydrolase</fullName>
    </submittedName>
</protein>
<dbReference type="Proteomes" id="UP000284277">
    <property type="component" value="Unassembled WGS sequence"/>
</dbReference>
<reference evidence="2 3" key="1">
    <citation type="submission" date="2016-08" db="EMBL/GenBank/DDBJ databases">
        <title>A new outlook on sporulation: Clostridium algidixylanolyticum.</title>
        <authorList>
            <person name="Poppleton D.I."/>
            <person name="Gribaldo S."/>
        </authorList>
    </citation>
    <scope>NUCLEOTIDE SEQUENCE [LARGE SCALE GENOMIC DNA]</scope>
    <source>
        <strain evidence="2 3">SPL73</strain>
    </source>
</reference>
<proteinExistence type="predicted"/>
<organism evidence="2 3">
    <name type="scientific">Lacrimispora algidixylanolytica</name>
    <dbReference type="NCBI Taxonomy" id="94868"/>
    <lineage>
        <taxon>Bacteria</taxon>
        <taxon>Bacillati</taxon>
        <taxon>Bacillota</taxon>
        <taxon>Clostridia</taxon>
        <taxon>Lachnospirales</taxon>
        <taxon>Lachnospiraceae</taxon>
        <taxon>Lacrimispora</taxon>
    </lineage>
</organism>
<dbReference type="SMART" id="SM00471">
    <property type="entry name" value="HDc"/>
    <property type="match status" value="2"/>
</dbReference>
<dbReference type="InterPro" id="IPR003607">
    <property type="entry name" value="HD/PDEase_dom"/>
</dbReference>